<evidence type="ECO:0000313" key="4">
    <source>
        <dbReference type="Proteomes" id="UP001176429"/>
    </source>
</evidence>
<dbReference type="InterPro" id="IPR052894">
    <property type="entry name" value="AsmA-related"/>
</dbReference>
<evidence type="ECO:0000259" key="2">
    <source>
        <dbReference type="Pfam" id="PF05170"/>
    </source>
</evidence>
<feature type="region of interest" description="Disordered" evidence="1">
    <location>
        <begin position="981"/>
        <end position="1018"/>
    </location>
</feature>
<evidence type="ECO:0000256" key="1">
    <source>
        <dbReference type="SAM" id="MobiDB-lite"/>
    </source>
</evidence>
<dbReference type="EMBL" id="JAUQSY010000006">
    <property type="protein sequence ID" value="MDO7875169.1"/>
    <property type="molecule type" value="Genomic_DNA"/>
</dbReference>
<feature type="compositionally biased region" description="Low complexity" evidence="1">
    <location>
        <begin position="1008"/>
        <end position="1018"/>
    </location>
</feature>
<gene>
    <name evidence="3" type="ORF">Q5H93_10535</name>
</gene>
<name>A0ABT9BBU5_9BACT</name>
<evidence type="ECO:0000313" key="3">
    <source>
        <dbReference type="EMBL" id="MDO7875169.1"/>
    </source>
</evidence>
<dbReference type="PANTHER" id="PTHR30441:SF8">
    <property type="entry name" value="DUF748 DOMAIN-CONTAINING PROTEIN"/>
    <property type="match status" value="1"/>
</dbReference>
<feature type="domain" description="AsmA" evidence="2">
    <location>
        <begin position="3"/>
        <end position="179"/>
    </location>
</feature>
<organism evidence="3 4">
    <name type="scientific">Hymenobacter aranciens</name>
    <dbReference type="NCBI Taxonomy" id="3063996"/>
    <lineage>
        <taxon>Bacteria</taxon>
        <taxon>Pseudomonadati</taxon>
        <taxon>Bacteroidota</taxon>
        <taxon>Cytophagia</taxon>
        <taxon>Cytophagales</taxon>
        <taxon>Hymenobacteraceae</taxon>
        <taxon>Hymenobacter</taxon>
    </lineage>
</organism>
<feature type="compositionally biased region" description="Basic and acidic residues" evidence="1">
    <location>
        <begin position="981"/>
        <end position="991"/>
    </location>
</feature>
<reference evidence="3" key="1">
    <citation type="submission" date="2023-07" db="EMBL/GenBank/DDBJ databases">
        <authorList>
            <person name="Kim M.K."/>
        </authorList>
    </citation>
    <scope>NUCLEOTIDE SEQUENCE</scope>
    <source>
        <strain evidence="3">ASUV-10-1</strain>
    </source>
</reference>
<proteinExistence type="predicted"/>
<sequence>MRKILIGVLVFVVLLVAALALAPFLFKDKLKALADEQIKQRVRATVQYDPSNIDVSLFSSFPDLTLNLRELRVIGLDSFSRDTLAYLPSLRVGLDVMSVVRGGEIQVKTVELERPDLSLRKLKSGLANWDVMISDSAAATKGQDTSQVSLAIKGWKINDGRVRYEDLTLPFKTDVRGLNHSGSGDFASNVFDMTSKTTVDDLDVSYGGVAYLTDKKLDADMTINMDLDKMLFTFKDNKIKLNDFPLSFAGAVGLPNATDITYDVTFKALETDFKTILSLVPGVYTEQFKDVETSGKVAFDGYYKGTQNNLKMPGYGVNLAVTNGQFKYPQLPQAAKNINVKMNVDNPSGFTNNVKVNVQQFHLDLGPNPIDGNVLIDGLEPMKVDGRVKANVDLAEMLKVYPVKDLAMRGQFFVDATGKGVYSKTQMPVVNAAIKLTNGYVKSAQFPAPIEQINLNGTVTNATGQVNDTYINLPQFRMVLEGEPLEGRLAAHNIDKPVFDANVRGTVDLTKITKIFPLEGMTVTGRVKGDIAAKGNMADVEAGRYQNVVASGTVQANNVTYKSADLPQGVKISSANARFNNNEIVVQSLNGITGTSDFAASGTVSNYMGYLFTPGQSLRGTFTVNSKNFNVNEWMVDEVTAKPSATAAKSTASKPATEASGVLQIPKYMDLTLNSNVNQVEYDNLKLTNVKGTVLVRDETATMKNLTFNTLGGSFGTTGSYSSKDLAHPKFNFGLNIKDLNFQNAFSAFNTIKTLVPLASQVEGVFGTTFNVSGEMGADMMPNLNTLTGGGVFDIVKAAINQSPVMTQIASLTTLPELKNIVVLNKKIDAQLVNGNLVVKPFDLTVGDVKMTVGGSNSVSGLLNYVTALNVPTGKLGNALNSKLTALTGVKDIKGTERVTLGLNIGGSVSKPSVKLTSGSVKDQTKSIVTSVVTSKLNDVLANAATKNKFLKDSTLRLESLNKAALEAKAKEELEKRRLEAEAKAKQEAKKAIGQGLNNLFGPKKKPAAAPADTTKTN</sequence>
<dbReference type="InterPro" id="IPR007844">
    <property type="entry name" value="AsmA"/>
</dbReference>
<dbReference type="PANTHER" id="PTHR30441">
    <property type="entry name" value="DUF748 DOMAIN-CONTAINING PROTEIN"/>
    <property type="match status" value="1"/>
</dbReference>
<dbReference type="Pfam" id="PF05170">
    <property type="entry name" value="AsmA"/>
    <property type="match status" value="1"/>
</dbReference>
<dbReference type="Proteomes" id="UP001176429">
    <property type="component" value="Unassembled WGS sequence"/>
</dbReference>
<dbReference type="RefSeq" id="WP_305006487.1">
    <property type="nucleotide sequence ID" value="NZ_JAUQSY010000006.1"/>
</dbReference>
<accession>A0ABT9BBU5</accession>
<keyword evidence="4" id="KW-1185">Reference proteome</keyword>
<protein>
    <submittedName>
        <fullName evidence="3">AsmA-like C-terminal region-containing protein</fullName>
    </submittedName>
</protein>
<comment type="caution">
    <text evidence="3">The sequence shown here is derived from an EMBL/GenBank/DDBJ whole genome shotgun (WGS) entry which is preliminary data.</text>
</comment>